<dbReference type="PANTHER" id="PTHR46268">
    <property type="entry name" value="STRESS RESPONSE PROTEIN NHAX"/>
    <property type="match status" value="1"/>
</dbReference>
<keyword evidence="4" id="KW-1185">Reference proteome</keyword>
<feature type="domain" description="UspA" evidence="2">
    <location>
        <begin position="6"/>
        <end position="37"/>
    </location>
</feature>
<name>A0ABP8DSX0_9ACTN</name>
<dbReference type="InterPro" id="IPR006016">
    <property type="entry name" value="UspA"/>
</dbReference>
<dbReference type="EMBL" id="BAABAT010000060">
    <property type="protein sequence ID" value="GAA4263063.1"/>
    <property type="molecule type" value="Genomic_DNA"/>
</dbReference>
<evidence type="ECO:0000256" key="1">
    <source>
        <dbReference type="ARBA" id="ARBA00008791"/>
    </source>
</evidence>
<dbReference type="PRINTS" id="PR01438">
    <property type="entry name" value="UNVRSLSTRESS"/>
</dbReference>
<organism evidence="3 4">
    <name type="scientific">Dactylosporangium darangshiense</name>
    <dbReference type="NCBI Taxonomy" id="579108"/>
    <lineage>
        <taxon>Bacteria</taxon>
        <taxon>Bacillati</taxon>
        <taxon>Actinomycetota</taxon>
        <taxon>Actinomycetes</taxon>
        <taxon>Micromonosporales</taxon>
        <taxon>Micromonosporaceae</taxon>
        <taxon>Dactylosporangium</taxon>
    </lineage>
</organism>
<feature type="domain" description="UspA" evidence="2">
    <location>
        <begin position="51"/>
        <end position="124"/>
    </location>
</feature>
<comment type="similarity">
    <text evidence="1">Belongs to the universal stress protein A family.</text>
</comment>
<proteinExistence type="inferred from homology"/>
<reference evidence="4" key="1">
    <citation type="journal article" date="2019" name="Int. J. Syst. Evol. Microbiol.">
        <title>The Global Catalogue of Microorganisms (GCM) 10K type strain sequencing project: providing services to taxonomists for standard genome sequencing and annotation.</title>
        <authorList>
            <consortium name="The Broad Institute Genomics Platform"/>
            <consortium name="The Broad Institute Genome Sequencing Center for Infectious Disease"/>
            <person name="Wu L."/>
            <person name="Ma J."/>
        </authorList>
    </citation>
    <scope>NUCLEOTIDE SEQUENCE [LARGE SCALE GENOMIC DNA]</scope>
    <source>
        <strain evidence="4">JCM 17441</strain>
    </source>
</reference>
<dbReference type="SUPFAM" id="SSF52402">
    <property type="entry name" value="Adenine nucleotide alpha hydrolases-like"/>
    <property type="match status" value="2"/>
</dbReference>
<feature type="domain" description="UspA" evidence="2">
    <location>
        <begin position="134"/>
        <end position="256"/>
    </location>
</feature>
<evidence type="ECO:0000313" key="3">
    <source>
        <dbReference type="EMBL" id="GAA4263063.1"/>
    </source>
</evidence>
<gene>
    <name evidence="3" type="ORF">GCM10022255_104210</name>
</gene>
<comment type="caution">
    <text evidence="3">The sequence shown here is derived from an EMBL/GenBank/DDBJ whole genome shotgun (WGS) entry which is preliminary data.</text>
</comment>
<evidence type="ECO:0000259" key="2">
    <source>
        <dbReference type="Pfam" id="PF00582"/>
    </source>
</evidence>
<dbReference type="PANTHER" id="PTHR46268:SF6">
    <property type="entry name" value="UNIVERSAL STRESS PROTEIN UP12"/>
    <property type="match status" value="1"/>
</dbReference>
<dbReference type="Proteomes" id="UP001500620">
    <property type="component" value="Unassembled WGS sequence"/>
</dbReference>
<protein>
    <submittedName>
        <fullName evidence="3">Universal stress protein</fullName>
    </submittedName>
</protein>
<sequence>MNGNDVIVGIDGTPASDEALRWAAAEATRTGSPLKVVIAAAHPGEWATLTVAAAVDCARAHRPGLQVTGRAVSGQPVDVLTGLAADAALVVVGSHGHTALAAALRGATGARVALRAPGRVVVVRGRIDAGEGPVAVGVDGSHTDNRLLAAAFEQAARRGCEVLAVRAVPGVAGQERADLLAELTDDLERWSRRYPTVPAFARTPDLDPAAALLDASGEARLLVLGGRTHGPAAALLAGSVGQRLLYHAGCPLLIVHGGARD</sequence>
<dbReference type="Gene3D" id="3.40.50.620">
    <property type="entry name" value="HUPs"/>
    <property type="match status" value="2"/>
</dbReference>
<dbReference type="InterPro" id="IPR014729">
    <property type="entry name" value="Rossmann-like_a/b/a_fold"/>
</dbReference>
<accession>A0ABP8DSX0</accession>
<dbReference type="Pfam" id="PF00582">
    <property type="entry name" value="Usp"/>
    <property type="match status" value="3"/>
</dbReference>
<dbReference type="RefSeq" id="WP_345141664.1">
    <property type="nucleotide sequence ID" value="NZ_BAABAT010000060.1"/>
</dbReference>
<dbReference type="InterPro" id="IPR006015">
    <property type="entry name" value="Universal_stress_UspA"/>
</dbReference>
<evidence type="ECO:0000313" key="4">
    <source>
        <dbReference type="Proteomes" id="UP001500620"/>
    </source>
</evidence>